<name>A0ABD1YMD3_9MARC</name>
<evidence type="ECO:0008006" key="5">
    <source>
        <dbReference type="Google" id="ProtNLM"/>
    </source>
</evidence>
<dbReference type="Pfam" id="PF06697">
    <property type="entry name" value="DUF1191"/>
    <property type="match status" value="1"/>
</dbReference>
<keyword evidence="2" id="KW-0472">Membrane</keyword>
<dbReference type="PANTHER" id="PTHR33512:SF14">
    <property type="entry name" value="EXPRESSED PROTEIN"/>
    <property type="match status" value="1"/>
</dbReference>
<accession>A0ABD1YMD3</accession>
<organism evidence="3 4">
    <name type="scientific">Riccia fluitans</name>
    <dbReference type="NCBI Taxonomy" id="41844"/>
    <lineage>
        <taxon>Eukaryota</taxon>
        <taxon>Viridiplantae</taxon>
        <taxon>Streptophyta</taxon>
        <taxon>Embryophyta</taxon>
        <taxon>Marchantiophyta</taxon>
        <taxon>Marchantiopsida</taxon>
        <taxon>Marchantiidae</taxon>
        <taxon>Marchantiales</taxon>
        <taxon>Ricciaceae</taxon>
        <taxon>Riccia</taxon>
    </lineage>
</organism>
<evidence type="ECO:0000256" key="1">
    <source>
        <dbReference type="SAM" id="MobiDB-lite"/>
    </source>
</evidence>
<evidence type="ECO:0000313" key="3">
    <source>
        <dbReference type="EMBL" id="KAL2631939.1"/>
    </source>
</evidence>
<feature type="transmembrane region" description="Helical" evidence="2">
    <location>
        <begin position="332"/>
        <end position="355"/>
    </location>
</feature>
<reference evidence="3 4" key="1">
    <citation type="submission" date="2024-09" db="EMBL/GenBank/DDBJ databases">
        <title>Chromosome-scale assembly of Riccia fluitans.</title>
        <authorList>
            <person name="Paukszto L."/>
            <person name="Sawicki J."/>
            <person name="Karawczyk K."/>
            <person name="Piernik-Szablinska J."/>
            <person name="Szczecinska M."/>
            <person name="Mazdziarz M."/>
        </authorList>
    </citation>
    <scope>NUCLEOTIDE SEQUENCE [LARGE SCALE GENOMIC DNA]</scope>
    <source>
        <strain evidence="3">Rf_01</strain>
        <tissue evidence="3">Aerial parts of the thallus</tissue>
    </source>
</reference>
<dbReference type="InterPro" id="IPR010605">
    <property type="entry name" value="DUF1191"/>
</dbReference>
<feature type="region of interest" description="Disordered" evidence="1">
    <location>
        <begin position="384"/>
        <end position="404"/>
    </location>
</feature>
<keyword evidence="2" id="KW-0812">Transmembrane</keyword>
<proteinExistence type="predicted"/>
<evidence type="ECO:0000313" key="4">
    <source>
        <dbReference type="Proteomes" id="UP001605036"/>
    </source>
</evidence>
<dbReference type="Proteomes" id="UP001605036">
    <property type="component" value="Unassembled WGS sequence"/>
</dbReference>
<comment type="caution">
    <text evidence="3">The sequence shown here is derived from an EMBL/GenBank/DDBJ whole genome shotgun (WGS) entry which is preliminary data.</text>
</comment>
<protein>
    <recommendedName>
        <fullName evidence="5">Transmembrane protein</fullName>
    </recommendedName>
</protein>
<keyword evidence="4" id="KW-1185">Reference proteome</keyword>
<keyword evidence="2" id="KW-1133">Transmembrane helix</keyword>
<sequence>MCLKVIQVSFVRDLLCRCAVALVKLGFAEGAAAAVAINLKPDESSMTASGARALAAIDSRATDSSHMCSSGVGCWMFNRDRVDRTHTQESSSSSPSPSRCRSSLNLWLLVSILASLLLSLTHAQTLGEFAVDRTALNQQIQVAAFQSFPNRVRTGTVYNATLPGNLSSVVDVQMVRFRTGKLRRTGFQYQQVNLPVGVTVDEFPVHVVLVYRYFKGFSLHNISTGEEFVAPVVGVYVYNGSNLTTSGPLPELTVSVLSQRIEFTTASNLNITQGTNVTCVLYNDTGFTGVSNITSTSLSSRTCSWDTLGDFALLVPRTMGSSGSDSDNAWKIAVGAVAGAIVLLGLLTLLVLAAVKYREKAKFDKMERVADHGETLNHTLIAGGRAPAAASTRTKPVLEDDYPS</sequence>
<dbReference type="EMBL" id="JBHFFA010000004">
    <property type="protein sequence ID" value="KAL2631939.1"/>
    <property type="molecule type" value="Genomic_DNA"/>
</dbReference>
<dbReference type="PANTHER" id="PTHR33512">
    <property type="entry name" value="PROTEIN, PUTATIVE (DUF1191)-RELATED"/>
    <property type="match status" value="1"/>
</dbReference>
<dbReference type="AlphaFoldDB" id="A0ABD1YMD3"/>
<gene>
    <name evidence="3" type="ORF">R1flu_016625</name>
</gene>
<evidence type="ECO:0000256" key="2">
    <source>
        <dbReference type="SAM" id="Phobius"/>
    </source>
</evidence>